<accession>A0A1I0LEZ4</accession>
<reference evidence="2 3" key="1">
    <citation type="submission" date="2016-10" db="EMBL/GenBank/DDBJ databases">
        <authorList>
            <person name="de Groot N.N."/>
        </authorList>
    </citation>
    <scope>NUCLEOTIDE SEQUENCE [LARGE SCALE GENOMIC DNA]</scope>
    <source>
        <strain evidence="2 3">CGMCC 4.5598</strain>
    </source>
</reference>
<keyword evidence="1" id="KW-0472">Membrane</keyword>
<gene>
    <name evidence="2" type="ORF">SAMN05421811_115131</name>
</gene>
<name>A0A1I0LEZ4_9ACTN</name>
<feature type="transmembrane region" description="Helical" evidence="1">
    <location>
        <begin position="26"/>
        <end position="44"/>
    </location>
</feature>
<sequence length="77" mass="8399">MGRETGPWDRAAYEVERPRRVHRTDWMALLSGVLFLVLGILVVTRALTDALVLMGVLVLGLAFAGLVAIIARAVRGK</sequence>
<dbReference type="EMBL" id="FOHX01000015">
    <property type="protein sequence ID" value="SEU38137.1"/>
    <property type="molecule type" value="Genomic_DNA"/>
</dbReference>
<proteinExistence type="predicted"/>
<dbReference type="AlphaFoldDB" id="A0A1I0LEZ4"/>
<dbReference type="STRING" id="568860.SAMN05421811_115131"/>
<keyword evidence="1" id="KW-1133">Transmembrane helix</keyword>
<feature type="transmembrane region" description="Helical" evidence="1">
    <location>
        <begin position="50"/>
        <end position="71"/>
    </location>
</feature>
<evidence type="ECO:0000313" key="2">
    <source>
        <dbReference type="EMBL" id="SEU38137.1"/>
    </source>
</evidence>
<dbReference type="RefSeq" id="WP_091090333.1">
    <property type="nucleotide sequence ID" value="NZ_FOHX01000015.1"/>
</dbReference>
<organism evidence="2 3">
    <name type="scientific">Nonomuraea wenchangensis</name>
    <dbReference type="NCBI Taxonomy" id="568860"/>
    <lineage>
        <taxon>Bacteria</taxon>
        <taxon>Bacillati</taxon>
        <taxon>Actinomycetota</taxon>
        <taxon>Actinomycetes</taxon>
        <taxon>Streptosporangiales</taxon>
        <taxon>Streptosporangiaceae</taxon>
        <taxon>Nonomuraea</taxon>
    </lineage>
</organism>
<dbReference type="Proteomes" id="UP000199361">
    <property type="component" value="Unassembled WGS sequence"/>
</dbReference>
<keyword evidence="3" id="KW-1185">Reference proteome</keyword>
<protein>
    <submittedName>
        <fullName evidence="2">Uncharacterized protein</fullName>
    </submittedName>
</protein>
<evidence type="ECO:0000256" key="1">
    <source>
        <dbReference type="SAM" id="Phobius"/>
    </source>
</evidence>
<evidence type="ECO:0000313" key="3">
    <source>
        <dbReference type="Proteomes" id="UP000199361"/>
    </source>
</evidence>
<keyword evidence="1" id="KW-0812">Transmembrane</keyword>